<dbReference type="AlphaFoldDB" id="A0A2A5B816"/>
<organism evidence="1 2">
    <name type="scientific">SAR86 cluster bacterium</name>
    <dbReference type="NCBI Taxonomy" id="2030880"/>
    <lineage>
        <taxon>Bacteria</taxon>
        <taxon>Pseudomonadati</taxon>
        <taxon>Pseudomonadota</taxon>
        <taxon>Gammaproteobacteria</taxon>
        <taxon>SAR86 cluster</taxon>
    </lineage>
</organism>
<dbReference type="Proteomes" id="UP000218327">
    <property type="component" value="Unassembled WGS sequence"/>
</dbReference>
<name>A0A2A5B816_9GAMM</name>
<reference evidence="2" key="1">
    <citation type="submission" date="2017-08" db="EMBL/GenBank/DDBJ databases">
        <title>A dynamic microbial community with high functional redundancy inhabits the cold, oxic subseafloor aquifer.</title>
        <authorList>
            <person name="Tully B.J."/>
            <person name="Wheat C.G."/>
            <person name="Glazer B.T."/>
            <person name="Huber J.A."/>
        </authorList>
    </citation>
    <scope>NUCLEOTIDE SEQUENCE [LARGE SCALE GENOMIC DNA]</scope>
</reference>
<protein>
    <submittedName>
        <fullName evidence="1">Uncharacterized protein</fullName>
    </submittedName>
</protein>
<gene>
    <name evidence="1" type="ORF">COA96_02470</name>
</gene>
<evidence type="ECO:0000313" key="1">
    <source>
        <dbReference type="EMBL" id="PCJ27734.1"/>
    </source>
</evidence>
<accession>A0A2A5B816</accession>
<evidence type="ECO:0000313" key="2">
    <source>
        <dbReference type="Proteomes" id="UP000218327"/>
    </source>
</evidence>
<comment type="caution">
    <text evidence="1">The sequence shown here is derived from an EMBL/GenBank/DDBJ whole genome shotgun (WGS) entry which is preliminary data.</text>
</comment>
<proteinExistence type="predicted"/>
<dbReference type="EMBL" id="NVVJ01000005">
    <property type="protein sequence ID" value="PCJ27734.1"/>
    <property type="molecule type" value="Genomic_DNA"/>
</dbReference>
<sequence>MGFPGITTDKILLQIQCYSDLRITKLNHGITQQITVANYNAKQASTLIERQIRPQYLKYWCIWFSR</sequence>